<dbReference type="InterPro" id="IPR010989">
    <property type="entry name" value="SNARE"/>
</dbReference>
<feature type="compositionally biased region" description="Polar residues" evidence="2">
    <location>
        <begin position="498"/>
        <end position="518"/>
    </location>
</feature>
<dbReference type="Gene3D" id="1.20.58.70">
    <property type="match status" value="1"/>
</dbReference>
<dbReference type="CDD" id="cd15845">
    <property type="entry name" value="SNARE_syntaxin16"/>
    <property type="match status" value="1"/>
</dbReference>
<proteinExistence type="inferred from homology"/>
<dbReference type="SUPFAM" id="SSF47661">
    <property type="entry name" value="t-snare proteins"/>
    <property type="match status" value="1"/>
</dbReference>
<protein>
    <recommendedName>
        <fullName evidence="4">t-SNARE coiled-coil homology domain-containing protein</fullName>
    </recommendedName>
</protein>
<feature type="compositionally biased region" description="Polar residues" evidence="2">
    <location>
        <begin position="677"/>
        <end position="693"/>
    </location>
</feature>
<dbReference type="GO" id="GO:0006886">
    <property type="term" value="P:intracellular protein transport"/>
    <property type="evidence" value="ECO:0007669"/>
    <property type="project" value="InterPro"/>
</dbReference>
<dbReference type="InterPro" id="IPR014756">
    <property type="entry name" value="Ig_E-set"/>
</dbReference>
<dbReference type="Pfam" id="PF02752">
    <property type="entry name" value="Arrestin_C"/>
    <property type="match status" value="1"/>
</dbReference>
<sequence length="1093" mass="121881">MPKQKSKTATLFDIRLKNCNHDVLLLKGSEHNAASTFISGKIVLSVNEPISVKKITLRLYGTLRLRYTDARGSVPKPARFEKKVYEYVWDPAEISKYLNNMYENSSSGGSAAFTGASPPSSGNGLARSPIKSKASSTSLKSLGMTFRSMSSTSLSHHGNSTGHVGSSASSSSSNLNSRGSHLLVQGNYEFPFSAILPGDMPESVEGLPGASVVYKLESTIDRGKFHHPMVTKKHVRVVRTLTTDSVELSETVAVDNTWPKKVEYSLNVPSKAIAVGSGTPISLMLVPLLKGLQLGEIRISLVELYSYVGYLPPAYTDERIVCEKVIPMPRPDDPHLQMDKWEIDTFLRIPPSLSKCTQDCDIQTHVKVRHKLKFNIGLCNPDGHTSELRASLPVQIFISPFVTVSARTDDGEDLQEPQHHNENADEEVLFSSDPHNTSLTNLHQYEQSFRNSDDASPNEPLRSNPHSYSSFTGLIAPPMYEQHVYDQLWSDVSPMESPITSGASTPRSRPSADVSQFSMSSIDTAQLTENLRQLKLQRQLQEGPEGNTVSSPASRERAIFTMDGEQEGDYFARRPALQSHLSQGHNSCSGTNSALGTPGGYYGGAIQSPGLMTPPVHLSRTTSETNLEPDDMYRVPSYNEAIKGDVQDTLSPAYQPPQPGSNINAEEVNRRFEENISRSTTPVGSAPNRNNRGLLSRAGSSINLMSSSRASSNKSSPSSSRNVSSTNLSNLSGDNVSRQDRTNLYLSYRRTVPRRQANQEAKFVALAEEEEGLMGSRRVSSNNQRRKGQYKDAGEEAIEMKPIAPSIFDISNGLDENLSKIKSQTNELSSLYKKLLITRDNEKQRLETRIEDLNFETTKLFENCYVLIKKFEFLQKNFKRLKLEYTQDEISIIENYKKTYALKIQDSSLIYRNLQNNYIKFLKDDDDAETDRLLSSSNTSTVALDEEDSKNIEDYSKMVLQQAQTQIQNNPNSQILAQREREISRLAMGILEISTIFKEMETLIVDQGSMLDRIDYNLTRTVEDLKSSDKELLKAQSYQKRTTKCKIIFLLSLVVLALFIFVLFRSPTKTKIIEKPSDSRPVPENQPAEGDQK</sequence>
<dbReference type="GO" id="GO:0005886">
    <property type="term" value="C:plasma membrane"/>
    <property type="evidence" value="ECO:0007669"/>
    <property type="project" value="TreeGrafter"/>
</dbReference>
<dbReference type="GO" id="GO:0031625">
    <property type="term" value="F:ubiquitin protein ligase binding"/>
    <property type="evidence" value="ECO:0007669"/>
    <property type="project" value="TreeGrafter"/>
</dbReference>
<keyword evidence="3" id="KW-0812">Transmembrane</keyword>
<dbReference type="PROSITE" id="PS50192">
    <property type="entry name" value="T_SNARE"/>
    <property type="match status" value="1"/>
</dbReference>
<evidence type="ECO:0000313" key="5">
    <source>
        <dbReference type="EMBL" id="QWW24232.1"/>
    </source>
</evidence>
<evidence type="ECO:0000256" key="3">
    <source>
        <dbReference type="SAM" id="Phobius"/>
    </source>
</evidence>
<dbReference type="Pfam" id="PF05739">
    <property type="entry name" value="SNARE"/>
    <property type="match status" value="1"/>
</dbReference>
<feature type="domain" description="T-SNARE coiled-coil homology" evidence="4">
    <location>
        <begin position="973"/>
        <end position="1035"/>
    </location>
</feature>
<feature type="region of interest" description="Disordered" evidence="2">
    <location>
        <begin position="150"/>
        <end position="178"/>
    </location>
</feature>
<evidence type="ECO:0000259" key="4">
    <source>
        <dbReference type="PROSITE" id="PS50192"/>
    </source>
</evidence>
<feature type="transmembrane region" description="Helical" evidence="3">
    <location>
        <begin position="1047"/>
        <end position="1064"/>
    </location>
</feature>
<feature type="region of interest" description="Disordered" evidence="2">
    <location>
        <begin position="448"/>
        <end position="469"/>
    </location>
</feature>
<accession>A0A8F2W224</accession>
<keyword evidence="3" id="KW-0472">Membrane</keyword>
<organism evidence="5">
    <name type="scientific">Candidozyma auris</name>
    <name type="common">Yeast</name>
    <name type="synonym">Candida auris</name>
    <dbReference type="NCBI Taxonomy" id="498019"/>
    <lineage>
        <taxon>Eukaryota</taxon>
        <taxon>Fungi</taxon>
        <taxon>Dikarya</taxon>
        <taxon>Ascomycota</taxon>
        <taxon>Saccharomycotina</taxon>
        <taxon>Pichiomycetes</taxon>
        <taxon>Metschnikowiaceae</taxon>
        <taxon>Candidozyma</taxon>
    </lineage>
</organism>
<reference evidence="5" key="1">
    <citation type="submission" date="2021-06" db="EMBL/GenBank/DDBJ databases">
        <title>Candida auris outbreak in lebanese hospital.</title>
        <authorList>
            <person name="Finianos M."/>
        </authorList>
    </citation>
    <scope>NUCLEOTIDE SEQUENCE</scope>
    <source>
        <strain evidence="5">CA7LBN</strain>
    </source>
</reference>
<dbReference type="PROSITE" id="PS00914">
    <property type="entry name" value="SYNTAXIN"/>
    <property type="match status" value="1"/>
</dbReference>
<dbReference type="SUPFAM" id="SSF81296">
    <property type="entry name" value="E set domains"/>
    <property type="match status" value="1"/>
</dbReference>
<dbReference type="SMART" id="SM00397">
    <property type="entry name" value="t_SNARE"/>
    <property type="match status" value="1"/>
</dbReference>
<feature type="region of interest" description="Disordered" evidence="2">
    <location>
        <begin position="113"/>
        <end position="135"/>
    </location>
</feature>
<feature type="region of interest" description="Disordered" evidence="2">
    <location>
        <begin position="1073"/>
        <end position="1093"/>
    </location>
</feature>
<dbReference type="InterPro" id="IPR000727">
    <property type="entry name" value="T_SNARE_dom"/>
</dbReference>
<dbReference type="InterPro" id="IPR050357">
    <property type="entry name" value="Arrestin_domain-protein"/>
</dbReference>
<feature type="compositionally biased region" description="Low complexity" evidence="2">
    <location>
        <begin position="113"/>
        <end position="122"/>
    </location>
</feature>
<keyword evidence="3" id="KW-1133">Transmembrane helix</keyword>
<dbReference type="Pfam" id="PF00339">
    <property type="entry name" value="Arrestin_N"/>
    <property type="match status" value="1"/>
</dbReference>
<dbReference type="InterPro" id="IPR011022">
    <property type="entry name" value="Arrestin_C-like"/>
</dbReference>
<dbReference type="PANTHER" id="PTHR11188">
    <property type="entry name" value="ARRESTIN DOMAIN CONTAINING PROTEIN"/>
    <property type="match status" value="1"/>
</dbReference>
<evidence type="ECO:0000256" key="2">
    <source>
        <dbReference type="SAM" id="MobiDB-lite"/>
    </source>
</evidence>
<feature type="region of interest" description="Disordered" evidence="2">
    <location>
        <begin position="496"/>
        <end position="518"/>
    </location>
</feature>
<dbReference type="PANTHER" id="PTHR11188:SF17">
    <property type="entry name" value="FI21816P1"/>
    <property type="match status" value="1"/>
</dbReference>
<dbReference type="Proteomes" id="UP000825438">
    <property type="component" value="Chromosome III"/>
</dbReference>
<evidence type="ECO:0000256" key="1">
    <source>
        <dbReference type="ARBA" id="ARBA00009063"/>
    </source>
</evidence>
<name>A0A8F2W224_CANAR</name>
<feature type="region of interest" description="Disordered" evidence="2">
    <location>
        <begin position="705"/>
        <end position="737"/>
    </location>
</feature>
<comment type="similarity">
    <text evidence="1">Belongs to the syntaxin family.</text>
</comment>
<dbReference type="GO" id="GO:0005829">
    <property type="term" value="C:cytosol"/>
    <property type="evidence" value="ECO:0007669"/>
    <property type="project" value="TreeGrafter"/>
</dbReference>
<dbReference type="InterPro" id="IPR006012">
    <property type="entry name" value="Syntaxin/epimorphin_CS"/>
</dbReference>
<gene>
    <name evidence="5" type="ORF">CA7LBN_003066</name>
</gene>
<dbReference type="Gene3D" id="2.60.40.640">
    <property type="match status" value="1"/>
</dbReference>
<dbReference type="InterPro" id="IPR014752">
    <property type="entry name" value="Arrestin-like_C"/>
</dbReference>
<dbReference type="SMART" id="SM01017">
    <property type="entry name" value="Arrestin_C"/>
    <property type="match status" value="1"/>
</dbReference>
<dbReference type="GO" id="GO:0005484">
    <property type="term" value="F:SNAP receptor activity"/>
    <property type="evidence" value="ECO:0007669"/>
    <property type="project" value="InterPro"/>
</dbReference>
<dbReference type="InterPro" id="IPR011021">
    <property type="entry name" value="Arrestin-like_N"/>
</dbReference>
<dbReference type="EMBL" id="CP076751">
    <property type="protein sequence ID" value="QWW24232.1"/>
    <property type="molecule type" value="Genomic_DNA"/>
</dbReference>
<dbReference type="GO" id="GO:0070086">
    <property type="term" value="P:ubiquitin-dependent endocytosis"/>
    <property type="evidence" value="ECO:0007669"/>
    <property type="project" value="TreeGrafter"/>
</dbReference>
<dbReference type="AlphaFoldDB" id="A0A8F2W224"/>
<feature type="compositionally biased region" description="Low complexity" evidence="2">
    <location>
        <begin position="159"/>
        <end position="178"/>
    </location>
</feature>
<feature type="compositionally biased region" description="Low complexity" evidence="2">
    <location>
        <begin position="705"/>
        <end position="732"/>
    </location>
</feature>
<feature type="region of interest" description="Disordered" evidence="2">
    <location>
        <begin position="676"/>
        <end position="695"/>
    </location>
</feature>